<name>A0A4Z1KK19_9HELO</name>
<dbReference type="Proteomes" id="UP000297280">
    <property type="component" value="Unassembled WGS sequence"/>
</dbReference>
<protein>
    <submittedName>
        <fullName evidence="1">Uncharacterized protein</fullName>
    </submittedName>
</protein>
<accession>A0A4Z1KK19</accession>
<keyword evidence="2" id="KW-1185">Reference proteome</keyword>
<comment type="caution">
    <text evidence="1">The sequence shown here is derived from an EMBL/GenBank/DDBJ whole genome shotgun (WGS) entry which is preliminary data.</text>
</comment>
<gene>
    <name evidence="1" type="ORF">BPOR_0374g00100</name>
</gene>
<dbReference type="AlphaFoldDB" id="A0A4Z1KK19"/>
<reference evidence="1 2" key="1">
    <citation type="submission" date="2017-12" db="EMBL/GenBank/DDBJ databases">
        <title>Comparative genomics of Botrytis spp.</title>
        <authorList>
            <person name="Valero-Jimenez C.A."/>
            <person name="Tapia P."/>
            <person name="Veloso J."/>
            <person name="Silva-Moreno E."/>
            <person name="Staats M."/>
            <person name="Valdes J.H."/>
            <person name="Van Kan J.A.L."/>
        </authorList>
    </citation>
    <scope>NUCLEOTIDE SEQUENCE [LARGE SCALE GENOMIC DNA]</scope>
    <source>
        <strain evidence="1 2">MUCL3349</strain>
    </source>
</reference>
<sequence length="88" mass="9324">MKVEWTIPSSELEGQDQHAATCIKKLIKTKGDLSAKSSLILPGSVVRFDGKVSNKGAASVSAGLGSYRDDNVIALCTPSLCSYIHDIT</sequence>
<proteinExistence type="predicted"/>
<evidence type="ECO:0000313" key="2">
    <source>
        <dbReference type="Proteomes" id="UP000297280"/>
    </source>
</evidence>
<dbReference type="EMBL" id="PQXO01000373">
    <property type="protein sequence ID" value="TGO85676.1"/>
    <property type="molecule type" value="Genomic_DNA"/>
</dbReference>
<organism evidence="1 2">
    <name type="scientific">Botrytis porri</name>
    <dbReference type="NCBI Taxonomy" id="87229"/>
    <lineage>
        <taxon>Eukaryota</taxon>
        <taxon>Fungi</taxon>
        <taxon>Dikarya</taxon>
        <taxon>Ascomycota</taxon>
        <taxon>Pezizomycotina</taxon>
        <taxon>Leotiomycetes</taxon>
        <taxon>Helotiales</taxon>
        <taxon>Sclerotiniaceae</taxon>
        <taxon>Botrytis</taxon>
    </lineage>
</organism>
<evidence type="ECO:0000313" key="1">
    <source>
        <dbReference type="EMBL" id="TGO85676.1"/>
    </source>
</evidence>